<keyword evidence="2" id="KW-1185">Reference proteome</keyword>
<accession>A0AAD4Y978</accession>
<dbReference type="Proteomes" id="UP001214576">
    <property type="component" value="Unassembled WGS sequence"/>
</dbReference>
<protein>
    <submittedName>
        <fullName evidence="1">Uncharacterized protein</fullName>
    </submittedName>
</protein>
<dbReference type="AlphaFoldDB" id="A0AAD4Y978"/>
<dbReference type="EMBL" id="JAKZEL010000012">
    <property type="protein sequence ID" value="KAI4538827.1"/>
    <property type="molecule type" value="Genomic_DNA"/>
</dbReference>
<sequence>MTRSWKMHLLALNEAVEHLGGAWSSVRDSGTQWCSVTNRLTLLTVRFRQLDQVWGETLAGTTAPCFLRARGVHVPLLRAYCTAQSPLPSSTHSPRPGLQQGAVLGKHPVLTDTGHSVQDTRGFHLCLNIGTKLLNPQLMKEGPHALSITECFLDIKGQLLQDVTPKKHADFGT</sequence>
<comment type="caution">
    <text evidence="1">The sequence shown here is derived from an EMBL/GenBank/DDBJ whole genome shotgun (WGS) entry which is preliminary data.</text>
</comment>
<organism evidence="1 2">
    <name type="scientific">Ovis ammon polii</name>
    <dbReference type="NCBI Taxonomy" id="230172"/>
    <lineage>
        <taxon>Eukaryota</taxon>
        <taxon>Metazoa</taxon>
        <taxon>Chordata</taxon>
        <taxon>Craniata</taxon>
        <taxon>Vertebrata</taxon>
        <taxon>Euteleostomi</taxon>
        <taxon>Mammalia</taxon>
        <taxon>Eutheria</taxon>
        <taxon>Laurasiatheria</taxon>
        <taxon>Artiodactyla</taxon>
        <taxon>Ruminantia</taxon>
        <taxon>Pecora</taxon>
        <taxon>Bovidae</taxon>
        <taxon>Caprinae</taxon>
        <taxon>Ovis</taxon>
    </lineage>
</organism>
<gene>
    <name evidence="1" type="ORF">MG293_011094</name>
</gene>
<reference evidence="1" key="1">
    <citation type="submission" date="2022-03" db="EMBL/GenBank/DDBJ databases">
        <title>Genomic analyses of argali, domestic sheep and their hybrids provide insights into chromosomal evolution, heterosis and genetic basis of agronomic traits.</title>
        <authorList>
            <person name="Li M."/>
        </authorList>
    </citation>
    <scope>NUCLEOTIDE SEQUENCE</scope>
    <source>
        <strain evidence="1">CAU-MHL-2022a</strain>
        <tissue evidence="1">Skin</tissue>
    </source>
</reference>
<name>A0AAD4Y978_OVIAM</name>
<evidence type="ECO:0000313" key="2">
    <source>
        <dbReference type="Proteomes" id="UP001214576"/>
    </source>
</evidence>
<evidence type="ECO:0000313" key="1">
    <source>
        <dbReference type="EMBL" id="KAI4538827.1"/>
    </source>
</evidence>
<proteinExistence type="predicted"/>